<dbReference type="EMBL" id="LCWF01000064">
    <property type="protein sequence ID" value="KKY23938.1"/>
    <property type="molecule type" value="Genomic_DNA"/>
</dbReference>
<dbReference type="InterPro" id="IPR002220">
    <property type="entry name" value="DapA-like"/>
</dbReference>
<comment type="similarity">
    <text evidence="2">Belongs to the DapA family.</text>
</comment>
<dbReference type="InterPro" id="IPR013785">
    <property type="entry name" value="Aldolase_TIM"/>
</dbReference>
<dbReference type="PANTHER" id="PTHR12128:SF66">
    <property type="entry name" value="4-HYDROXY-2-OXOGLUTARATE ALDOLASE, MITOCHONDRIAL"/>
    <property type="match status" value="1"/>
</dbReference>
<accession>A0A0G2GKB9</accession>
<evidence type="ECO:0000256" key="3">
    <source>
        <dbReference type="PIRSR" id="PIRSR001365-1"/>
    </source>
</evidence>
<gene>
    <name evidence="5" type="ORF">UCRPC4_g02751</name>
</gene>
<dbReference type="SMART" id="SM01130">
    <property type="entry name" value="DHDPS"/>
    <property type="match status" value="1"/>
</dbReference>
<dbReference type="Proteomes" id="UP000053317">
    <property type="component" value="Unassembled WGS sequence"/>
</dbReference>
<sequence length="332" mass="35361">MPKMARRLPKGIYTPLPCFFVEGSEDLDLVAFKKHVQYTSKAGTIPVVSGTAGEAPHLGHAERKQLLITAREALDEVGLIDVPIIAGIGAPSTRESVELAHEASDAGADFVIAIAPGYYAGTLMAEPASLKNFFVDIANASPLPVMMYNFPAVSGGIDLDSDVIISIAKEAPNVCGIKLTCANVGKLTRITAAVNHASFPEKYPRKVNTAPFLVIDGFIDFLLPSMASGSSGAITGLANIAPKTCVKLWQYCSAEPSDVAYKDAQAIQNIVSNADGVALKIGIPGMKMLLYRIFGYSPYPRRPLLPMSSEKGDAVMGADVIKQLMEFEESLI</sequence>
<evidence type="ECO:0000313" key="6">
    <source>
        <dbReference type="Proteomes" id="UP000053317"/>
    </source>
</evidence>
<dbReference type="PIRSF" id="PIRSF001365">
    <property type="entry name" value="DHDPS"/>
    <property type="match status" value="1"/>
</dbReference>
<evidence type="ECO:0000256" key="4">
    <source>
        <dbReference type="PIRSR" id="PIRSR001365-2"/>
    </source>
</evidence>
<feature type="active site" description="Schiff-base intermediate with substrate" evidence="3">
    <location>
        <position position="178"/>
    </location>
</feature>
<dbReference type="AlphaFoldDB" id="A0A0G2GKB9"/>
<evidence type="ECO:0000256" key="2">
    <source>
        <dbReference type="PIRNR" id="PIRNR001365"/>
    </source>
</evidence>
<dbReference type="GO" id="GO:0008840">
    <property type="term" value="F:4-hydroxy-tetrahydrodipicolinate synthase activity"/>
    <property type="evidence" value="ECO:0007669"/>
    <property type="project" value="TreeGrafter"/>
</dbReference>
<dbReference type="SUPFAM" id="SSF51569">
    <property type="entry name" value="Aldolase"/>
    <property type="match status" value="1"/>
</dbReference>
<dbReference type="PRINTS" id="PR00146">
    <property type="entry name" value="DHPICSNTHASE"/>
</dbReference>
<dbReference type="PANTHER" id="PTHR12128">
    <property type="entry name" value="DIHYDRODIPICOLINATE SYNTHASE"/>
    <property type="match status" value="1"/>
</dbReference>
<keyword evidence="6" id="KW-1185">Reference proteome</keyword>
<dbReference type="OrthoDB" id="191315at2759"/>
<name>A0A0G2GKB9_PHACM</name>
<dbReference type="Gene3D" id="3.20.20.70">
    <property type="entry name" value="Aldolase class I"/>
    <property type="match status" value="1"/>
</dbReference>
<evidence type="ECO:0000256" key="1">
    <source>
        <dbReference type="ARBA" id="ARBA00023239"/>
    </source>
</evidence>
<reference evidence="5 6" key="2">
    <citation type="submission" date="2015-05" db="EMBL/GenBank/DDBJ databases">
        <authorList>
            <person name="Morales-Cruz A."/>
            <person name="Amrine K.C."/>
            <person name="Cantu D."/>
        </authorList>
    </citation>
    <scope>NUCLEOTIDE SEQUENCE [LARGE SCALE GENOMIC DNA]</scope>
    <source>
        <strain evidence="5">UCRPC4</strain>
    </source>
</reference>
<organism evidence="5 6">
    <name type="scientific">Phaeomoniella chlamydospora</name>
    <name type="common">Phaeoacremonium chlamydosporum</name>
    <dbReference type="NCBI Taxonomy" id="158046"/>
    <lineage>
        <taxon>Eukaryota</taxon>
        <taxon>Fungi</taxon>
        <taxon>Dikarya</taxon>
        <taxon>Ascomycota</taxon>
        <taxon>Pezizomycotina</taxon>
        <taxon>Eurotiomycetes</taxon>
        <taxon>Chaetothyriomycetidae</taxon>
        <taxon>Phaeomoniellales</taxon>
        <taxon>Phaeomoniellaceae</taxon>
        <taxon>Phaeomoniella</taxon>
    </lineage>
</organism>
<comment type="caution">
    <text evidence="5">The sequence shown here is derived from an EMBL/GenBank/DDBJ whole genome shotgun (WGS) entry which is preliminary data.</text>
</comment>
<evidence type="ECO:0000313" key="5">
    <source>
        <dbReference type="EMBL" id="KKY23938.1"/>
    </source>
</evidence>
<dbReference type="CDD" id="cd00408">
    <property type="entry name" value="DHDPS-like"/>
    <property type="match status" value="1"/>
</dbReference>
<feature type="binding site" evidence="4">
    <location>
        <position position="234"/>
    </location>
    <ligand>
        <name>pyruvate</name>
        <dbReference type="ChEBI" id="CHEBI:15361"/>
    </ligand>
</feature>
<feature type="active site" description="Proton donor/acceptor" evidence="3">
    <location>
        <position position="148"/>
    </location>
</feature>
<reference evidence="5 6" key="1">
    <citation type="submission" date="2015-05" db="EMBL/GenBank/DDBJ databases">
        <title>Distinctive expansion of gene families associated with plant cell wall degradation and secondary metabolism in the genomes of grapevine trunk pathogens.</title>
        <authorList>
            <person name="Lawrence D.P."/>
            <person name="Travadon R."/>
            <person name="Rolshausen P.E."/>
            <person name="Baumgartner K."/>
        </authorList>
    </citation>
    <scope>NUCLEOTIDE SEQUENCE [LARGE SCALE GENOMIC DNA]</scope>
    <source>
        <strain evidence="5">UCRPC4</strain>
    </source>
</reference>
<protein>
    <submittedName>
        <fullName evidence="5">Putative dihydrodipicolinate synthetase family protein</fullName>
    </submittedName>
</protein>
<dbReference type="Pfam" id="PF00701">
    <property type="entry name" value="DHDPS"/>
    <property type="match status" value="1"/>
</dbReference>
<proteinExistence type="inferred from homology"/>
<keyword evidence="1 2" id="KW-0456">Lyase</keyword>